<dbReference type="Proteomes" id="UP000657385">
    <property type="component" value="Unassembled WGS sequence"/>
</dbReference>
<protein>
    <submittedName>
        <fullName evidence="2">Uncharacterized protein</fullName>
    </submittedName>
</protein>
<dbReference type="EMBL" id="JADPRT010000006">
    <property type="protein sequence ID" value="MBF9069851.1"/>
    <property type="molecule type" value="Genomic_DNA"/>
</dbReference>
<proteinExistence type="predicted"/>
<name>A0A931FIL9_9ACTN</name>
<reference evidence="2" key="1">
    <citation type="submission" date="2020-11" db="EMBL/GenBank/DDBJ databases">
        <title>Isolation and identification of active actinomycetes.</title>
        <authorList>
            <person name="Yu B."/>
        </authorList>
    </citation>
    <scope>NUCLEOTIDE SEQUENCE</scope>
    <source>
        <strain evidence="2">NEAU-YB345</strain>
    </source>
</reference>
<evidence type="ECO:0000313" key="2">
    <source>
        <dbReference type="EMBL" id="MBF9073475.1"/>
    </source>
</evidence>
<organism evidence="2 3">
    <name type="scientific">Streptacidiphilus fuscans</name>
    <dbReference type="NCBI Taxonomy" id="2789292"/>
    <lineage>
        <taxon>Bacteria</taxon>
        <taxon>Bacillati</taxon>
        <taxon>Actinomycetota</taxon>
        <taxon>Actinomycetes</taxon>
        <taxon>Kitasatosporales</taxon>
        <taxon>Streptomycetaceae</taxon>
        <taxon>Streptacidiphilus</taxon>
    </lineage>
</organism>
<gene>
    <name evidence="1" type="ORF">I2501_17655</name>
    <name evidence="2" type="ORF">I2501_36215</name>
</gene>
<comment type="caution">
    <text evidence="2">The sequence shown here is derived from an EMBL/GenBank/DDBJ whole genome shotgun (WGS) entry which is preliminary data.</text>
</comment>
<dbReference type="EMBL" id="JADPRT010000022">
    <property type="protein sequence ID" value="MBF9073475.1"/>
    <property type="molecule type" value="Genomic_DNA"/>
</dbReference>
<keyword evidence="3" id="KW-1185">Reference proteome</keyword>
<dbReference type="Pfam" id="PF18845">
    <property type="entry name" value="baeRF_family3"/>
    <property type="match status" value="1"/>
</dbReference>
<sequence length="393" mass="43214">MHMPEVTPEALAALRSPRPYPAITLVLPSDPKAPSDDHTRILLRDVLTEAKRRLADDPDVDRDDRLELTRHKLDPDVIEVARDSDRSGDAMVAYVAAGEPVQVWHFTSPWAVVPRVEFGTTFLTRYLVAAEQGARPYLVLVLDQKLSRLFRGAWRELTEVTEHGFPDSPQIPSPEDAIPGPIPHSAPYEDHEAYLKQYLRAVNSRLGDAVKEAGRPPLFLVGSPKMLTMFRQETDLADLIAGTLPLTGMETVPARELVKRLTPVLDEFDAQQVAGALAAMDTARSQGKFAGGPVEVWTAVADKRVRLLVVEEGQVIAGRISDDRRELELEPVQEPVTLPNPKRDIGPAPHSLGVATDIVEQLVENTIRADGEVLFVPDGTLAETDGVAAVLRF</sequence>
<dbReference type="AlphaFoldDB" id="A0A931FIL9"/>
<evidence type="ECO:0000313" key="3">
    <source>
        <dbReference type="Proteomes" id="UP000657385"/>
    </source>
</evidence>
<evidence type="ECO:0000313" key="1">
    <source>
        <dbReference type="EMBL" id="MBF9069851.1"/>
    </source>
</evidence>
<dbReference type="InterPro" id="IPR041289">
    <property type="entry name" value="Bact_RF_family3"/>
</dbReference>
<accession>A0A931FIL9</accession>